<keyword evidence="3" id="KW-1185">Reference proteome</keyword>
<evidence type="ECO:0000313" key="2">
    <source>
        <dbReference type="EMBL" id="KAJ4122814.1"/>
    </source>
</evidence>
<dbReference type="Gene3D" id="2.40.10.10">
    <property type="entry name" value="Trypsin-like serine proteases"/>
    <property type="match status" value="2"/>
</dbReference>
<dbReference type="InterPro" id="IPR043504">
    <property type="entry name" value="Peptidase_S1_PA_chymotrypsin"/>
</dbReference>
<sequence>MTRLRQLLVLALAAAGYAAATEKPTTPKDSAVIHPMVTSAMEEKRVHDYWTSERIANINRDPSASHPLPIPIDQRYHGAEFESQGAIKKTVGRLLYTSTMPDGSDSDSSCTATLLESQNEATLVTAGHCSSAGTNTASFVGYNKNLLWIPGFRDGKAPYGNFTVHKVITSRLYEEDEDALIGNDRSFLVLNLDAQGRAAGKSLGPGQSIKFGKAPSGYRQVLGYPRYVASGPDNLLQRGIPAFTGQRVASCNGTSIKWKYGHGLTGIPCLMGGGASGGPSLMNLDTSTGLGTVVAVNSINDVVVEGKERIEYLWGTPVTDTTSEMLYNAAQVIEPSFD</sequence>
<evidence type="ECO:0000256" key="1">
    <source>
        <dbReference type="SAM" id="SignalP"/>
    </source>
</evidence>
<dbReference type="EMBL" id="JAOQBH010000019">
    <property type="protein sequence ID" value="KAJ4122814.1"/>
    <property type="molecule type" value="Genomic_DNA"/>
</dbReference>
<dbReference type="InterPro" id="IPR009003">
    <property type="entry name" value="Peptidase_S1_PA"/>
</dbReference>
<feature type="chain" id="PRO_5045475249" description="Peptidase S1 domain-containing protein" evidence="1">
    <location>
        <begin position="21"/>
        <end position="338"/>
    </location>
</feature>
<accession>A0ABQ8R1S2</accession>
<evidence type="ECO:0008006" key="4">
    <source>
        <dbReference type="Google" id="ProtNLM"/>
    </source>
</evidence>
<reference evidence="2" key="1">
    <citation type="submission" date="2022-09" db="EMBL/GenBank/DDBJ databases">
        <title>Fusarium specimens isolated from Avocado Roots.</title>
        <authorList>
            <person name="Stajich J."/>
            <person name="Roper C."/>
            <person name="Heimlech-Rivalta G."/>
        </authorList>
    </citation>
    <scope>NUCLEOTIDE SEQUENCE</scope>
    <source>
        <strain evidence="2">CF00095</strain>
    </source>
</reference>
<protein>
    <recommendedName>
        <fullName evidence="4">Peptidase S1 domain-containing protein</fullName>
    </recommendedName>
</protein>
<proteinExistence type="predicted"/>
<dbReference type="PROSITE" id="PS00134">
    <property type="entry name" value="TRYPSIN_HIS"/>
    <property type="match status" value="1"/>
</dbReference>
<feature type="signal peptide" evidence="1">
    <location>
        <begin position="1"/>
        <end position="20"/>
    </location>
</feature>
<comment type="caution">
    <text evidence="2">The sequence shown here is derived from an EMBL/GenBank/DDBJ whole genome shotgun (WGS) entry which is preliminary data.</text>
</comment>
<organism evidence="2 3">
    <name type="scientific">Fusarium equiseti</name>
    <name type="common">Fusarium scirpi</name>
    <dbReference type="NCBI Taxonomy" id="61235"/>
    <lineage>
        <taxon>Eukaryota</taxon>
        <taxon>Fungi</taxon>
        <taxon>Dikarya</taxon>
        <taxon>Ascomycota</taxon>
        <taxon>Pezizomycotina</taxon>
        <taxon>Sordariomycetes</taxon>
        <taxon>Hypocreomycetidae</taxon>
        <taxon>Hypocreales</taxon>
        <taxon>Nectriaceae</taxon>
        <taxon>Fusarium</taxon>
        <taxon>Fusarium incarnatum-equiseti species complex</taxon>
    </lineage>
</organism>
<dbReference type="InterPro" id="IPR018114">
    <property type="entry name" value="TRYPSIN_HIS"/>
</dbReference>
<dbReference type="Proteomes" id="UP001152024">
    <property type="component" value="Unassembled WGS sequence"/>
</dbReference>
<gene>
    <name evidence="2" type="ORF">NW768_010259</name>
</gene>
<dbReference type="SUPFAM" id="SSF50494">
    <property type="entry name" value="Trypsin-like serine proteases"/>
    <property type="match status" value="1"/>
</dbReference>
<keyword evidence="1" id="KW-0732">Signal</keyword>
<evidence type="ECO:0000313" key="3">
    <source>
        <dbReference type="Proteomes" id="UP001152024"/>
    </source>
</evidence>
<name>A0ABQ8R1S2_FUSEQ</name>